<dbReference type="SUPFAM" id="SSF54975">
    <property type="entry name" value="Acylphosphatase/BLUF domain-like"/>
    <property type="match status" value="1"/>
</dbReference>
<accession>A0A7L5DT17</accession>
<dbReference type="SMART" id="SM01034">
    <property type="entry name" value="BLUF"/>
    <property type="match status" value="1"/>
</dbReference>
<dbReference type="Pfam" id="PF04940">
    <property type="entry name" value="BLUF"/>
    <property type="match status" value="1"/>
</dbReference>
<name>A0A7L5DT17_9BACT</name>
<dbReference type="EMBL" id="CP051678">
    <property type="protein sequence ID" value="QJD81614.1"/>
    <property type="molecule type" value="Genomic_DNA"/>
</dbReference>
<evidence type="ECO:0000313" key="2">
    <source>
        <dbReference type="EMBL" id="QJD81614.1"/>
    </source>
</evidence>
<reference evidence="2 3" key="1">
    <citation type="submission" date="2020-04" db="EMBL/GenBank/DDBJ databases">
        <title>Genome sequencing of novel species.</title>
        <authorList>
            <person name="Heo J."/>
            <person name="Kim S.-J."/>
            <person name="Kim J.-S."/>
            <person name="Hong S.-B."/>
            <person name="Kwon S.-W."/>
        </authorList>
    </citation>
    <scope>NUCLEOTIDE SEQUENCE [LARGE SCALE GENOMIC DNA]</scope>
    <source>
        <strain evidence="2 3">CJU-R4</strain>
        <plasmid evidence="2 3">unnamed1</plasmid>
    </source>
</reference>
<protein>
    <submittedName>
        <fullName evidence="2">BLUF domain-containing protein</fullName>
    </submittedName>
</protein>
<dbReference type="PROSITE" id="PS50925">
    <property type="entry name" value="BLUF"/>
    <property type="match status" value="1"/>
</dbReference>
<dbReference type="Gene3D" id="3.30.70.100">
    <property type="match status" value="1"/>
</dbReference>
<keyword evidence="3" id="KW-1185">Reference proteome</keyword>
<feature type="domain" description="BLUF" evidence="1">
    <location>
        <begin position="2"/>
        <end position="93"/>
    </location>
</feature>
<keyword evidence="2" id="KW-0614">Plasmid</keyword>
<dbReference type="RefSeq" id="WP_169553632.1">
    <property type="nucleotide sequence ID" value="NZ_CP051678.1"/>
</dbReference>
<dbReference type="GO" id="GO:0071949">
    <property type="term" value="F:FAD binding"/>
    <property type="evidence" value="ECO:0007669"/>
    <property type="project" value="InterPro"/>
</dbReference>
<geneLocation type="plasmid" evidence="2 3">
    <name>unnamed1</name>
</geneLocation>
<dbReference type="KEGG" id="srho:HH216_25030"/>
<gene>
    <name evidence="2" type="ORF">HH216_25030</name>
</gene>
<evidence type="ECO:0000313" key="3">
    <source>
        <dbReference type="Proteomes" id="UP000501128"/>
    </source>
</evidence>
<dbReference type="AlphaFoldDB" id="A0A7L5DT17"/>
<dbReference type="Proteomes" id="UP000501128">
    <property type="component" value="Plasmid unnamed1"/>
</dbReference>
<dbReference type="InterPro" id="IPR036046">
    <property type="entry name" value="Acylphosphatase-like_dom_sf"/>
</dbReference>
<proteinExistence type="predicted"/>
<dbReference type="InterPro" id="IPR007024">
    <property type="entry name" value="BLUF_domain"/>
</dbReference>
<dbReference type="GO" id="GO:0009882">
    <property type="term" value="F:blue light photoreceptor activity"/>
    <property type="evidence" value="ECO:0007669"/>
    <property type="project" value="InterPro"/>
</dbReference>
<organism evidence="2 3">
    <name type="scientific">Spirosoma rhododendri</name>
    <dbReference type="NCBI Taxonomy" id="2728024"/>
    <lineage>
        <taxon>Bacteria</taxon>
        <taxon>Pseudomonadati</taxon>
        <taxon>Bacteroidota</taxon>
        <taxon>Cytophagia</taxon>
        <taxon>Cytophagales</taxon>
        <taxon>Cytophagaceae</taxon>
        <taxon>Spirosoma</taxon>
    </lineage>
</organism>
<evidence type="ECO:0000259" key="1">
    <source>
        <dbReference type="PROSITE" id="PS50925"/>
    </source>
</evidence>
<sequence>MDYCIVYVSSSSGLLTDDELARLLTLSQRNNRAQGITGVLLYLNGCIIQVLEGPQERVKALYAVITRDPQHSQVTKLFSGPIAHRSFADWSMGYKTMSVRELDHLRTALPFTDRVAPAKATTSNVILALVKVFYDNNHRS</sequence>